<dbReference type="GO" id="GO:0006635">
    <property type="term" value="P:fatty acid beta-oxidation"/>
    <property type="evidence" value="ECO:0007669"/>
    <property type="project" value="TreeGrafter"/>
</dbReference>
<name>A0AAW8AQN1_KLEPN</name>
<comment type="caution">
    <text evidence="2">The sequence shown here is derived from an EMBL/GenBank/DDBJ whole genome shotgun (WGS) entry which is preliminary data.</text>
</comment>
<comment type="similarity">
    <text evidence="1">Belongs to the enoyl-CoA hydratase/isomerase family.</text>
</comment>
<evidence type="ECO:0000313" key="3">
    <source>
        <dbReference type="Proteomes" id="UP001244490"/>
    </source>
</evidence>
<dbReference type="Gene3D" id="3.90.226.10">
    <property type="entry name" value="2-enoyl-CoA Hydratase, Chain A, domain 1"/>
    <property type="match status" value="1"/>
</dbReference>
<protein>
    <submittedName>
        <fullName evidence="2">Enoyl-CoA hydratase-related protein</fullName>
    </submittedName>
</protein>
<feature type="non-terminal residue" evidence="2">
    <location>
        <position position="80"/>
    </location>
</feature>
<dbReference type="SUPFAM" id="SSF52096">
    <property type="entry name" value="ClpP/crotonase"/>
    <property type="match status" value="1"/>
</dbReference>
<feature type="non-terminal residue" evidence="2">
    <location>
        <position position="1"/>
    </location>
</feature>
<dbReference type="PANTHER" id="PTHR11941:SF54">
    <property type="entry name" value="ENOYL-COA HYDRATASE, MITOCHONDRIAL"/>
    <property type="match status" value="1"/>
</dbReference>
<dbReference type="PANTHER" id="PTHR11941">
    <property type="entry name" value="ENOYL-COA HYDRATASE-RELATED"/>
    <property type="match status" value="1"/>
</dbReference>
<evidence type="ECO:0000313" key="2">
    <source>
        <dbReference type="EMBL" id="MDP0971777.1"/>
    </source>
</evidence>
<sequence length="80" mass="8594">MHMLPRIVGLQKAKELVFTARTVQAEEARSLGMVYEIVEDGEALQAAAVALARRFGEASTAAIGMAKTAMNQAFELDARA</sequence>
<accession>A0AAW8AQN1</accession>
<dbReference type="InterPro" id="IPR029045">
    <property type="entry name" value="ClpP/crotonase-like_dom_sf"/>
</dbReference>
<dbReference type="InterPro" id="IPR001753">
    <property type="entry name" value="Enoyl-CoA_hydra/iso"/>
</dbReference>
<dbReference type="Proteomes" id="UP001244490">
    <property type="component" value="Unassembled WGS sequence"/>
</dbReference>
<dbReference type="EMBL" id="JAUUIA010001215">
    <property type="protein sequence ID" value="MDP0971777.1"/>
    <property type="molecule type" value="Genomic_DNA"/>
</dbReference>
<dbReference type="Pfam" id="PF00378">
    <property type="entry name" value="ECH_1"/>
    <property type="match status" value="1"/>
</dbReference>
<evidence type="ECO:0000256" key="1">
    <source>
        <dbReference type="ARBA" id="ARBA00005254"/>
    </source>
</evidence>
<gene>
    <name evidence="2" type="ORF">Q6294_33105</name>
</gene>
<dbReference type="RefSeq" id="WP_305202778.1">
    <property type="nucleotide sequence ID" value="NZ_JAUUIA010001215.1"/>
</dbReference>
<proteinExistence type="inferred from homology"/>
<dbReference type="GO" id="GO:0003824">
    <property type="term" value="F:catalytic activity"/>
    <property type="evidence" value="ECO:0007669"/>
    <property type="project" value="UniProtKB-ARBA"/>
</dbReference>
<reference evidence="2" key="1">
    <citation type="submission" date="2023-07" db="EMBL/GenBank/DDBJ databases">
        <authorList>
            <person name="Peng Z."/>
        </authorList>
    </citation>
    <scope>NUCLEOTIDE SEQUENCE</scope>
    <source>
        <strain evidence="2">KP219</strain>
    </source>
</reference>
<dbReference type="AlphaFoldDB" id="A0AAW8AQN1"/>
<organism evidence="2 3">
    <name type="scientific">Klebsiella pneumoniae</name>
    <dbReference type="NCBI Taxonomy" id="573"/>
    <lineage>
        <taxon>Bacteria</taxon>
        <taxon>Pseudomonadati</taxon>
        <taxon>Pseudomonadota</taxon>
        <taxon>Gammaproteobacteria</taxon>
        <taxon>Enterobacterales</taxon>
        <taxon>Enterobacteriaceae</taxon>
        <taxon>Klebsiella/Raoultella group</taxon>
        <taxon>Klebsiella</taxon>
        <taxon>Klebsiella pneumoniae complex</taxon>
    </lineage>
</organism>